<comment type="similarity">
    <text evidence="1">Belongs to the peptidase C1 family.</text>
</comment>
<proteinExistence type="inferred from homology"/>
<dbReference type="Pfam" id="PF08127">
    <property type="entry name" value="Propeptide_C1"/>
    <property type="match status" value="1"/>
</dbReference>
<dbReference type="Pfam" id="PF00112">
    <property type="entry name" value="Peptidase_C1"/>
    <property type="match status" value="1"/>
</dbReference>
<evidence type="ECO:0000256" key="1">
    <source>
        <dbReference type="ARBA" id="ARBA00008455"/>
    </source>
</evidence>
<evidence type="ECO:0000256" key="2">
    <source>
        <dbReference type="ARBA" id="ARBA00022670"/>
    </source>
</evidence>
<organism evidence="12 13">
    <name type="scientific">Mizuhopecten yessoensis</name>
    <name type="common">Japanese scallop</name>
    <name type="synonym">Patinopecten yessoensis</name>
    <dbReference type="NCBI Taxonomy" id="6573"/>
    <lineage>
        <taxon>Eukaryota</taxon>
        <taxon>Metazoa</taxon>
        <taxon>Spiralia</taxon>
        <taxon>Lophotrochozoa</taxon>
        <taxon>Mollusca</taxon>
        <taxon>Bivalvia</taxon>
        <taxon>Autobranchia</taxon>
        <taxon>Pteriomorphia</taxon>
        <taxon>Pectinida</taxon>
        <taxon>Pectinoidea</taxon>
        <taxon>Pectinidae</taxon>
        <taxon>Mizuhopecten</taxon>
    </lineage>
</organism>
<evidence type="ECO:0000256" key="3">
    <source>
        <dbReference type="ARBA" id="ARBA00022729"/>
    </source>
</evidence>
<keyword evidence="4" id="KW-0378">Hydrolase</keyword>
<dbReference type="PANTHER" id="PTHR12411">
    <property type="entry name" value="CYSTEINE PROTEASE FAMILY C1-RELATED"/>
    <property type="match status" value="1"/>
</dbReference>
<keyword evidence="7" id="KW-1015">Disulfide bond</keyword>
<dbReference type="InterPro" id="IPR000169">
    <property type="entry name" value="Pept_cys_AS"/>
</dbReference>
<sequence>MTDHIRRMEKVLFLCVVLTLGMAEHLHPPRQGLKEFLVREWDLLVNKVNFVNTSWQAGDNFPRISKYERLDYVKKLCGALKTPDNLKLPERPRLTGVPLPTSFDARKKWTKCPTIKEVRDQGDCGSCWAFGAVEAMSDRICIASNGKVNAHISSEDLLSCCSSCGMGCDGGFPGSAWSFFKGKGLVTGGQYNSTQGCRPYSIKPCEHHTTGTRLPCAKSIEPTPKCEMSCQSSYSVSYTKDKHFGSSSYSVSSDVTDIQTEIMSHGPVEGAFTVYADFPTYKSGVYKHTTGSELGGHAIRILGWGVEEGVDYWLVANSWNTDWGDNGFFKILRGQDECGIESQIVAGIPKL</sequence>
<evidence type="ECO:0000256" key="8">
    <source>
        <dbReference type="ARBA" id="ARBA00055576"/>
    </source>
</evidence>
<accession>A0A210PQW0</accession>
<evidence type="ECO:0000259" key="11">
    <source>
        <dbReference type="SMART" id="SM00645"/>
    </source>
</evidence>
<keyword evidence="6" id="KW-0865">Zymogen</keyword>
<feature type="signal peptide" evidence="10">
    <location>
        <begin position="1"/>
        <end position="23"/>
    </location>
</feature>
<comment type="caution">
    <text evidence="12">The sequence shown here is derived from an EMBL/GenBank/DDBJ whole genome shotgun (WGS) entry which is preliminary data.</text>
</comment>
<feature type="domain" description="Peptidase C1A papain C-terminal" evidence="11">
    <location>
        <begin position="99"/>
        <end position="348"/>
    </location>
</feature>
<dbReference type="GO" id="GO:0006508">
    <property type="term" value="P:proteolysis"/>
    <property type="evidence" value="ECO:0007669"/>
    <property type="project" value="UniProtKB-KW"/>
</dbReference>
<dbReference type="PROSITE" id="PS00639">
    <property type="entry name" value="THIOL_PROTEASE_HIS"/>
    <property type="match status" value="1"/>
</dbReference>
<dbReference type="PRINTS" id="PR00705">
    <property type="entry name" value="PAPAIN"/>
</dbReference>
<dbReference type="FunFam" id="3.90.70.10:FF:000031">
    <property type="entry name" value="Cathepsin B"/>
    <property type="match status" value="1"/>
</dbReference>
<dbReference type="InterPro" id="IPR025661">
    <property type="entry name" value="Pept_asp_AS"/>
</dbReference>
<dbReference type="Proteomes" id="UP000242188">
    <property type="component" value="Unassembled WGS sequence"/>
</dbReference>
<dbReference type="GO" id="GO:0004197">
    <property type="term" value="F:cysteine-type endopeptidase activity"/>
    <property type="evidence" value="ECO:0007669"/>
    <property type="project" value="InterPro"/>
</dbReference>
<evidence type="ECO:0000256" key="7">
    <source>
        <dbReference type="ARBA" id="ARBA00023157"/>
    </source>
</evidence>
<dbReference type="InterPro" id="IPR000668">
    <property type="entry name" value="Peptidase_C1A_C"/>
</dbReference>
<dbReference type="InterPro" id="IPR025660">
    <property type="entry name" value="Pept_his_AS"/>
</dbReference>
<evidence type="ECO:0000256" key="10">
    <source>
        <dbReference type="SAM" id="SignalP"/>
    </source>
</evidence>
<comment type="function">
    <text evidence="8">Thiol protease. Has a role as a digestive enzyme.</text>
</comment>
<evidence type="ECO:0000313" key="13">
    <source>
        <dbReference type="Proteomes" id="UP000242188"/>
    </source>
</evidence>
<dbReference type="Gene3D" id="3.90.70.10">
    <property type="entry name" value="Cysteine proteinases"/>
    <property type="match status" value="1"/>
</dbReference>
<evidence type="ECO:0000313" key="12">
    <source>
        <dbReference type="EMBL" id="OWF38880.1"/>
    </source>
</evidence>
<feature type="chain" id="PRO_5018735917" description="Cathepsin B-like cysteine proteinase" evidence="10">
    <location>
        <begin position="24"/>
        <end position="351"/>
    </location>
</feature>
<dbReference type="InterPro" id="IPR012599">
    <property type="entry name" value="Propeptide_C1A"/>
</dbReference>
<dbReference type="STRING" id="6573.A0A210PQW0"/>
<dbReference type="AlphaFoldDB" id="A0A210PQW0"/>
<keyword evidence="5" id="KW-0788">Thiol protease</keyword>
<dbReference type="PROSITE" id="PS00139">
    <property type="entry name" value="THIOL_PROTEASE_CYS"/>
    <property type="match status" value="1"/>
</dbReference>
<dbReference type="InterPro" id="IPR013128">
    <property type="entry name" value="Peptidase_C1A"/>
</dbReference>
<name>A0A210PQW0_MIZYE</name>
<dbReference type="SMART" id="SM00645">
    <property type="entry name" value="Pept_C1"/>
    <property type="match status" value="1"/>
</dbReference>
<dbReference type="PROSITE" id="PS00640">
    <property type="entry name" value="THIOL_PROTEASE_ASN"/>
    <property type="match status" value="1"/>
</dbReference>
<gene>
    <name evidence="12" type="ORF">KP79_PYT23651</name>
</gene>
<evidence type="ECO:0000256" key="9">
    <source>
        <dbReference type="ARBA" id="ARBA00073107"/>
    </source>
</evidence>
<keyword evidence="2" id="KW-0645">Protease</keyword>
<reference evidence="12 13" key="1">
    <citation type="journal article" date="2017" name="Nat. Ecol. Evol.">
        <title>Scallop genome provides insights into evolution of bilaterian karyotype and development.</title>
        <authorList>
            <person name="Wang S."/>
            <person name="Zhang J."/>
            <person name="Jiao W."/>
            <person name="Li J."/>
            <person name="Xun X."/>
            <person name="Sun Y."/>
            <person name="Guo X."/>
            <person name="Huan P."/>
            <person name="Dong B."/>
            <person name="Zhang L."/>
            <person name="Hu X."/>
            <person name="Sun X."/>
            <person name="Wang J."/>
            <person name="Zhao C."/>
            <person name="Wang Y."/>
            <person name="Wang D."/>
            <person name="Huang X."/>
            <person name="Wang R."/>
            <person name="Lv J."/>
            <person name="Li Y."/>
            <person name="Zhang Z."/>
            <person name="Liu B."/>
            <person name="Lu W."/>
            <person name="Hui Y."/>
            <person name="Liang J."/>
            <person name="Zhou Z."/>
            <person name="Hou R."/>
            <person name="Li X."/>
            <person name="Liu Y."/>
            <person name="Li H."/>
            <person name="Ning X."/>
            <person name="Lin Y."/>
            <person name="Zhao L."/>
            <person name="Xing Q."/>
            <person name="Dou J."/>
            <person name="Li Y."/>
            <person name="Mao J."/>
            <person name="Guo H."/>
            <person name="Dou H."/>
            <person name="Li T."/>
            <person name="Mu C."/>
            <person name="Jiang W."/>
            <person name="Fu Q."/>
            <person name="Fu X."/>
            <person name="Miao Y."/>
            <person name="Liu J."/>
            <person name="Yu Q."/>
            <person name="Li R."/>
            <person name="Liao H."/>
            <person name="Li X."/>
            <person name="Kong Y."/>
            <person name="Jiang Z."/>
            <person name="Chourrout D."/>
            <person name="Li R."/>
            <person name="Bao Z."/>
        </authorList>
    </citation>
    <scope>NUCLEOTIDE SEQUENCE [LARGE SCALE GENOMIC DNA]</scope>
    <source>
        <strain evidence="12 13">PY_sf001</strain>
    </source>
</reference>
<protein>
    <recommendedName>
        <fullName evidence="9">Cathepsin B-like cysteine proteinase</fullName>
    </recommendedName>
</protein>
<dbReference type="InterPro" id="IPR038765">
    <property type="entry name" value="Papain-like_cys_pep_sf"/>
</dbReference>
<evidence type="ECO:0000256" key="4">
    <source>
        <dbReference type="ARBA" id="ARBA00022801"/>
    </source>
</evidence>
<evidence type="ECO:0000256" key="5">
    <source>
        <dbReference type="ARBA" id="ARBA00022807"/>
    </source>
</evidence>
<dbReference type="EMBL" id="NEDP02005553">
    <property type="protein sequence ID" value="OWF38880.1"/>
    <property type="molecule type" value="Genomic_DNA"/>
</dbReference>
<evidence type="ECO:0000256" key="6">
    <source>
        <dbReference type="ARBA" id="ARBA00023145"/>
    </source>
</evidence>
<dbReference type="OrthoDB" id="640249at2759"/>
<keyword evidence="3 10" id="KW-0732">Signal</keyword>
<dbReference type="CDD" id="cd02620">
    <property type="entry name" value="Peptidase_C1A_CathepsinB"/>
    <property type="match status" value="1"/>
</dbReference>
<dbReference type="SUPFAM" id="SSF54001">
    <property type="entry name" value="Cysteine proteinases"/>
    <property type="match status" value="1"/>
</dbReference>
<keyword evidence="13" id="KW-1185">Reference proteome</keyword>